<gene>
    <name evidence="2" type="ORF">GIB67_040624</name>
</gene>
<evidence type="ECO:0000259" key="1">
    <source>
        <dbReference type="Pfam" id="PF24713"/>
    </source>
</evidence>
<dbReference type="AlphaFoldDB" id="A0A7J7M8Y2"/>
<protein>
    <recommendedName>
        <fullName evidence="1">TORTIFOLIA1/TORL1-2 C-terminal domain-containing protein</fullName>
    </recommendedName>
</protein>
<dbReference type="GO" id="GO:0008017">
    <property type="term" value="F:microtubule binding"/>
    <property type="evidence" value="ECO:0007669"/>
    <property type="project" value="InterPro"/>
</dbReference>
<evidence type="ECO:0000313" key="2">
    <source>
        <dbReference type="EMBL" id="KAF6151351.1"/>
    </source>
</evidence>
<name>A0A7J7M8Y2_9MAGN</name>
<organism evidence="2 3">
    <name type="scientific">Kingdonia uniflora</name>
    <dbReference type="NCBI Taxonomy" id="39325"/>
    <lineage>
        <taxon>Eukaryota</taxon>
        <taxon>Viridiplantae</taxon>
        <taxon>Streptophyta</taxon>
        <taxon>Embryophyta</taxon>
        <taxon>Tracheophyta</taxon>
        <taxon>Spermatophyta</taxon>
        <taxon>Magnoliopsida</taxon>
        <taxon>Ranunculales</taxon>
        <taxon>Circaeasteraceae</taxon>
        <taxon>Kingdonia</taxon>
    </lineage>
</organism>
<accession>A0A7J7M8Y2</accession>
<sequence>MEDQDGAQDMRGVWASWSNVMDALHVEDMDTTYVEVLSTGDDLLLVKLMERSGPIVDQLSNEITDELADIVMENGPNILGIPNEIKNELLLNLNEASLARDAPGDCEGATSDQLFDQLASAWGINMQHFEK</sequence>
<proteinExistence type="predicted"/>
<dbReference type="PANTHER" id="PTHR31355:SF7">
    <property type="entry name" value="MICROTUBULE-ASSOCIATED PROTEIN TORTIFOLIA1"/>
    <property type="match status" value="1"/>
</dbReference>
<dbReference type="OrthoDB" id="298726at2759"/>
<evidence type="ECO:0000313" key="3">
    <source>
        <dbReference type="Proteomes" id="UP000541444"/>
    </source>
</evidence>
<dbReference type="EMBL" id="JACGCM010001697">
    <property type="protein sequence ID" value="KAF6151351.1"/>
    <property type="molecule type" value="Genomic_DNA"/>
</dbReference>
<dbReference type="GO" id="GO:0010031">
    <property type="term" value="P:circumnutation"/>
    <property type="evidence" value="ECO:0007669"/>
    <property type="project" value="TreeGrafter"/>
</dbReference>
<dbReference type="GO" id="GO:0010005">
    <property type="term" value="C:cortical microtubule, transverse to long axis"/>
    <property type="evidence" value="ECO:0007669"/>
    <property type="project" value="TreeGrafter"/>
</dbReference>
<reference evidence="2 3" key="1">
    <citation type="journal article" date="2020" name="IScience">
        <title>Genome Sequencing of the Endangered Kingdonia uniflora (Circaeasteraceae, Ranunculales) Reveals Potential Mechanisms of Evolutionary Specialization.</title>
        <authorList>
            <person name="Sun Y."/>
            <person name="Deng T."/>
            <person name="Zhang A."/>
            <person name="Moore M.J."/>
            <person name="Landis J.B."/>
            <person name="Lin N."/>
            <person name="Zhang H."/>
            <person name="Zhang X."/>
            <person name="Huang J."/>
            <person name="Zhang X."/>
            <person name="Sun H."/>
            <person name="Wang H."/>
        </authorList>
    </citation>
    <scope>NUCLEOTIDE SEQUENCE [LARGE SCALE GENOMIC DNA]</scope>
    <source>
        <strain evidence="2">TB1705</strain>
        <tissue evidence="2">Leaf</tissue>
    </source>
</reference>
<dbReference type="InterPro" id="IPR057599">
    <property type="entry name" value="TORTIFOLIA1/TORL1-2_C"/>
</dbReference>
<dbReference type="InterPro" id="IPR033337">
    <property type="entry name" value="TORTIFOLIA1/SINE1-2"/>
</dbReference>
<feature type="domain" description="TORTIFOLIA1/TORL1-2 C-terminal" evidence="1">
    <location>
        <begin position="13"/>
        <end position="67"/>
    </location>
</feature>
<comment type="caution">
    <text evidence="2">The sequence shown here is derived from an EMBL/GenBank/DDBJ whole genome shotgun (WGS) entry which is preliminary data.</text>
</comment>
<dbReference type="Pfam" id="PF24713">
    <property type="entry name" value="TOR1L1_C"/>
    <property type="match status" value="1"/>
</dbReference>
<dbReference type="Proteomes" id="UP000541444">
    <property type="component" value="Unassembled WGS sequence"/>
</dbReference>
<dbReference type="PANTHER" id="PTHR31355">
    <property type="entry name" value="MICROTUBULE-ASSOCIATED PROTEIN TORTIFOLIA1"/>
    <property type="match status" value="1"/>
</dbReference>
<keyword evidence="3" id="KW-1185">Reference proteome</keyword>
<dbReference type="GO" id="GO:0009826">
    <property type="term" value="P:unidimensional cell growth"/>
    <property type="evidence" value="ECO:0007669"/>
    <property type="project" value="TreeGrafter"/>
</dbReference>